<dbReference type="InterPro" id="IPR011042">
    <property type="entry name" value="6-blade_b-propeller_TolB-like"/>
</dbReference>
<accession>A0AAV3YIN8</accession>
<gene>
    <name evidence="1" type="ORF">PoB_000960600</name>
</gene>
<dbReference type="SUPFAM" id="SSF63829">
    <property type="entry name" value="Calcium-dependent phosphotriesterase"/>
    <property type="match status" value="1"/>
</dbReference>
<protein>
    <submittedName>
        <fullName evidence="1">Uncharacterized protein</fullName>
    </submittedName>
</protein>
<dbReference type="AlphaFoldDB" id="A0AAV3YIN8"/>
<reference evidence="1 2" key="1">
    <citation type="journal article" date="2021" name="Elife">
        <title>Chloroplast acquisition without the gene transfer in kleptoplastic sea slugs, Plakobranchus ocellatus.</title>
        <authorList>
            <person name="Maeda T."/>
            <person name="Takahashi S."/>
            <person name="Yoshida T."/>
            <person name="Shimamura S."/>
            <person name="Takaki Y."/>
            <person name="Nagai Y."/>
            <person name="Toyoda A."/>
            <person name="Suzuki Y."/>
            <person name="Arimoto A."/>
            <person name="Ishii H."/>
            <person name="Satoh N."/>
            <person name="Nishiyama T."/>
            <person name="Hasebe M."/>
            <person name="Maruyama T."/>
            <person name="Minagawa J."/>
            <person name="Obokata J."/>
            <person name="Shigenobu S."/>
        </authorList>
    </citation>
    <scope>NUCLEOTIDE SEQUENCE [LARGE SCALE GENOMIC DNA]</scope>
</reference>
<dbReference type="Gene3D" id="2.120.10.30">
    <property type="entry name" value="TolB, C-terminal domain"/>
    <property type="match status" value="1"/>
</dbReference>
<organism evidence="1 2">
    <name type="scientific">Plakobranchus ocellatus</name>
    <dbReference type="NCBI Taxonomy" id="259542"/>
    <lineage>
        <taxon>Eukaryota</taxon>
        <taxon>Metazoa</taxon>
        <taxon>Spiralia</taxon>
        <taxon>Lophotrochozoa</taxon>
        <taxon>Mollusca</taxon>
        <taxon>Gastropoda</taxon>
        <taxon>Heterobranchia</taxon>
        <taxon>Euthyneura</taxon>
        <taxon>Panpulmonata</taxon>
        <taxon>Sacoglossa</taxon>
        <taxon>Placobranchoidea</taxon>
        <taxon>Plakobranchidae</taxon>
        <taxon>Plakobranchus</taxon>
    </lineage>
</organism>
<dbReference type="Proteomes" id="UP000735302">
    <property type="component" value="Unassembled WGS sequence"/>
</dbReference>
<evidence type="ECO:0000313" key="1">
    <source>
        <dbReference type="EMBL" id="GFN83100.1"/>
    </source>
</evidence>
<name>A0AAV3YIN8_9GAST</name>
<sequence>MLQKPLRKLKQYHAVAAVDRETLAVGHWNGVGIDLINRGGRVLRHICSNVHPRFMDITDDGKLVCSTAYGAIARVQIDTGSVDFNESVLQIEFPRGVATTFDGSILVTDGSSNMLHLVLSQDDSTKQLWSVPSDRDHGDPLRSASADGNVCVCVTVHGSVYILDCLY</sequence>
<evidence type="ECO:0000313" key="2">
    <source>
        <dbReference type="Proteomes" id="UP000735302"/>
    </source>
</evidence>
<dbReference type="EMBL" id="BLXT01001094">
    <property type="protein sequence ID" value="GFN83100.1"/>
    <property type="molecule type" value="Genomic_DNA"/>
</dbReference>
<keyword evidence="2" id="KW-1185">Reference proteome</keyword>
<proteinExistence type="predicted"/>
<comment type="caution">
    <text evidence="1">The sequence shown here is derived from an EMBL/GenBank/DDBJ whole genome shotgun (WGS) entry which is preliminary data.</text>
</comment>